<evidence type="ECO:0000259" key="14">
    <source>
        <dbReference type="Pfam" id="PF10509"/>
    </source>
</evidence>
<evidence type="ECO:0000313" key="15">
    <source>
        <dbReference type="EMBL" id="NER15902.1"/>
    </source>
</evidence>
<dbReference type="EMBL" id="JAABOQ010000001">
    <property type="protein sequence ID" value="NER15902.1"/>
    <property type="molecule type" value="Genomic_DNA"/>
</dbReference>
<dbReference type="InterPro" id="IPR014721">
    <property type="entry name" value="Ribsml_uS5_D2-typ_fold_subgr"/>
</dbReference>
<evidence type="ECO:0000259" key="12">
    <source>
        <dbReference type="Pfam" id="PF00288"/>
    </source>
</evidence>
<keyword evidence="8" id="KW-0460">Magnesium</keyword>
<keyword evidence="5" id="KW-0547">Nucleotide-binding</keyword>
<keyword evidence="16" id="KW-1185">Reference proteome</keyword>
<evidence type="ECO:0000259" key="13">
    <source>
        <dbReference type="Pfam" id="PF08544"/>
    </source>
</evidence>
<dbReference type="SUPFAM" id="SSF55060">
    <property type="entry name" value="GHMP Kinase, C-terminal domain"/>
    <property type="match status" value="1"/>
</dbReference>
<dbReference type="InterPro" id="IPR036554">
    <property type="entry name" value="GHMP_kinase_C_sf"/>
</dbReference>
<dbReference type="GO" id="GO:0004335">
    <property type="term" value="F:galactokinase activity"/>
    <property type="evidence" value="ECO:0007669"/>
    <property type="project" value="UniProtKB-UniRule"/>
</dbReference>
<dbReference type="GO" id="GO:0006012">
    <property type="term" value="P:galactose metabolic process"/>
    <property type="evidence" value="ECO:0007669"/>
    <property type="project" value="UniProtKB-UniRule"/>
</dbReference>
<comment type="similarity">
    <text evidence="1">Belongs to the GHMP kinase family. GalK subfamily.</text>
</comment>
<dbReference type="PRINTS" id="PR00959">
    <property type="entry name" value="MEVGALKINASE"/>
</dbReference>
<dbReference type="PANTHER" id="PTHR10457:SF7">
    <property type="entry name" value="GALACTOKINASE-RELATED"/>
    <property type="match status" value="1"/>
</dbReference>
<dbReference type="EC" id="2.7.1.6" evidence="11"/>
<feature type="domain" description="GHMP kinase N-terminal" evidence="12">
    <location>
        <begin position="96"/>
        <end position="181"/>
    </location>
</feature>
<dbReference type="GO" id="GO:0046872">
    <property type="term" value="F:metal ion binding"/>
    <property type="evidence" value="ECO:0007669"/>
    <property type="project" value="UniProtKB-KW"/>
</dbReference>
<proteinExistence type="inferred from homology"/>
<dbReference type="InterPro" id="IPR019539">
    <property type="entry name" value="GalKase_N"/>
</dbReference>
<dbReference type="GO" id="GO:0005829">
    <property type="term" value="C:cytosol"/>
    <property type="evidence" value="ECO:0007669"/>
    <property type="project" value="TreeGrafter"/>
</dbReference>
<organism evidence="15 16">
    <name type="scientific">Spongiivirga citrea</name>
    <dbReference type="NCBI Taxonomy" id="1481457"/>
    <lineage>
        <taxon>Bacteria</taxon>
        <taxon>Pseudomonadati</taxon>
        <taxon>Bacteroidota</taxon>
        <taxon>Flavobacteriia</taxon>
        <taxon>Flavobacteriales</taxon>
        <taxon>Flavobacteriaceae</taxon>
        <taxon>Spongiivirga</taxon>
    </lineage>
</organism>
<dbReference type="PIRSF" id="PIRSF000530">
    <property type="entry name" value="Galactokinase"/>
    <property type="match status" value="1"/>
</dbReference>
<evidence type="ECO:0000256" key="9">
    <source>
        <dbReference type="ARBA" id="ARBA00023144"/>
    </source>
</evidence>
<feature type="domain" description="Galactokinase N-terminal" evidence="14">
    <location>
        <begin position="16"/>
        <end position="61"/>
    </location>
</feature>
<evidence type="ECO:0000256" key="11">
    <source>
        <dbReference type="NCBIfam" id="TIGR00131"/>
    </source>
</evidence>
<accession>A0A6M0CEQ1</accession>
<keyword evidence="2" id="KW-0963">Cytoplasm</keyword>
<dbReference type="InterPro" id="IPR013750">
    <property type="entry name" value="GHMP_kinase_C_dom"/>
</dbReference>
<dbReference type="NCBIfam" id="TIGR00131">
    <property type="entry name" value="gal_kin"/>
    <property type="match status" value="1"/>
</dbReference>
<dbReference type="Pfam" id="PF08544">
    <property type="entry name" value="GHMP_kinases_C"/>
    <property type="match status" value="1"/>
</dbReference>
<dbReference type="InterPro" id="IPR000705">
    <property type="entry name" value="Galactokinase"/>
</dbReference>
<dbReference type="FunFam" id="3.30.70.890:FF:000001">
    <property type="entry name" value="Galactokinase"/>
    <property type="match status" value="1"/>
</dbReference>
<dbReference type="InterPro" id="IPR006204">
    <property type="entry name" value="GHMP_kinase_N_dom"/>
</dbReference>
<evidence type="ECO:0000256" key="1">
    <source>
        <dbReference type="ARBA" id="ARBA00006566"/>
    </source>
</evidence>
<keyword evidence="9" id="KW-0299">Galactose metabolism</keyword>
<name>A0A6M0CEQ1_9FLAO</name>
<comment type="caution">
    <text evidence="15">The sequence shown here is derived from an EMBL/GenBank/DDBJ whole genome shotgun (WGS) entry which is preliminary data.</text>
</comment>
<gene>
    <name evidence="15" type="primary">galK</name>
    <name evidence="15" type="ORF">GWK10_01705</name>
</gene>
<keyword evidence="7" id="KW-0067">ATP-binding</keyword>
<dbReference type="InterPro" id="IPR006206">
    <property type="entry name" value="Mevalonate/galactokinase"/>
</dbReference>
<dbReference type="AlphaFoldDB" id="A0A6M0CEQ1"/>
<dbReference type="SUPFAM" id="SSF54211">
    <property type="entry name" value="Ribosomal protein S5 domain 2-like"/>
    <property type="match status" value="1"/>
</dbReference>
<evidence type="ECO:0000256" key="4">
    <source>
        <dbReference type="ARBA" id="ARBA00022723"/>
    </source>
</evidence>
<evidence type="ECO:0000256" key="8">
    <source>
        <dbReference type="ARBA" id="ARBA00022842"/>
    </source>
</evidence>
<feature type="domain" description="GHMP kinase C-terminal" evidence="13">
    <location>
        <begin position="287"/>
        <end position="364"/>
    </location>
</feature>
<reference evidence="15 16" key="1">
    <citation type="submission" date="2020-01" db="EMBL/GenBank/DDBJ databases">
        <title>Spongiivirga citrea KCTC 32990T.</title>
        <authorList>
            <person name="Wang G."/>
        </authorList>
    </citation>
    <scope>NUCLEOTIDE SEQUENCE [LARGE SCALE GENOMIC DNA]</scope>
    <source>
        <strain evidence="15 16">KCTC 32990</strain>
    </source>
</reference>
<evidence type="ECO:0000256" key="10">
    <source>
        <dbReference type="ARBA" id="ARBA00023277"/>
    </source>
</evidence>
<keyword evidence="3 15" id="KW-0808">Transferase</keyword>
<dbReference type="GO" id="GO:0005524">
    <property type="term" value="F:ATP binding"/>
    <property type="evidence" value="ECO:0007669"/>
    <property type="project" value="UniProtKB-UniRule"/>
</dbReference>
<evidence type="ECO:0000256" key="2">
    <source>
        <dbReference type="ARBA" id="ARBA00022490"/>
    </source>
</evidence>
<evidence type="ECO:0000256" key="3">
    <source>
        <dbReference type="ARBA" id="ARBA00022679"/>
    </source>
</evidence>
<keyword evidence="10" id="KW-0119">Carbohydrate metabolism</keyword>
<dbReference type="Pfam" id="PF10509">
    <property type="entry name" value="GalKase_gal_bdg"/>
    <property type="match status" value="1"/>
</dbReference>
<keyword evidence="4" id="KW-0479">Metal-binding</keyword>
<evidence type="ECO:0000256" key="7">
    <source>
        <dbReference type="ARBA" id="ARBA00022840"/>
    </source>
</evidence>
<dbReference type="InterPro" id="IPR020568">
    <property type="entry name" value="Ribosomal_Su5_D2-typ_SF"/>
</dbReference>
<dbReference type="Pfam" id="PF00288">
    <property type="entry name" value="GHMP_kinases_N"/>
    <property type="match status" value="1"/>
</dbReference>
<evidence type="ECO:0000256" key="6">
    <source>
        <dbReference type="ARBA" id="ARBA00022777"/>
    </source>
</evidence>
<protein>
    <recommendedName>
        <fullName evidence="11">Galactokinase</fullName>
        <ecNumber evidence="11">2.7.1.6</ecNumber>
    </recommendedName>
</protein>
<dbReference type="FunFam" id="3.30.230.10:FF:000017">
    <property type="entry name" value="Galactokinase"/>
    <property type="match status" value="1"/>
</dbReference>
<dbReference type="PANTHER" id="PTHR10457">
    <property type="entry name" value="MEVALONATE KINASE/GALACTOKINASE"/>
    <property type="match status" value="1"/>
</dbReference>
<sequence length="392" mass="43910">MKPADLKGNVKKDQTAFIEAFSPELVVHSPGRINFIGGHTDYNNGLVLPTAINQKIHLYFRKNSSNNQCSVTSIGFDEVLKIDLHSVKKSNKQWENYILGVVQGLQKRNNAITGFDCIIDSQLPIGSGISSSAALECGMAYGLNQLFDLGISTLDMIKLSRDAEHEFVGTKCGIMDQFAVMISKKEHVVLLDCESVSYSLIPMNLKPYKLLLLNTNVSHNLATSEYNTRRSECEAAVEFIQKYYPEVNSLRNAENHMIYDLKNKMDETLYKRSHFIVNENARVQKAADALRTEDLNTFGDMLYQSHHGLSTLYEVSCPELDFLVEFSKNNEHILGSRMMGGGFGGCTINIIHEDAIEDYINKVSMAYEQEFSLNLSPIVVEPDGGTTHKTNQ</sequence>
<dbReference type="Gene3D" id="3.30.230.10">
    <property type="match status" value="1"/>
</dbReference>
<dbReference type="PRINTS" id="PR00473">
    <property type="entry name" value="GALCTOKINASE"/>
</dbReference>
<evidence type="ECO:0000256" key="5">
    <source>
        <dbReference type="ARBA" id="ARBA00022741"/>
    </source>
</evidence>
<dbReference type="Proteomes" id="UP000474296">
    <property type="component" value="Unassembled WGS sequence"/>
</dbReference>
<dbReference type="RefSeq" id="WP_164029167.1">
    <property type="nucleotide sequence ID" value="NZ_JAABOQ010000001.1"/>
</dbReference>
<keyword evidence="6 15" id="KW-0418">Kinase</keyword>
<dbReference type="Gene3D" id="3.30.70.890">
    <property type="entry name" value="GHMP kinase, C-terminal domain"/>
    <property type="match status" value="1"/>
</dbReference>
<evidence type="ECO:0000313" key="16">
    <source>
        <dbReference type="Proteomes" id="UP000474296"/>
    </source>
</evidence>